<dbReference type="InterPro" id="IPR001405">
    <property type="entry name" value="UPF0758"/>
</dbReference>
<dbReference type="Pfam" id="PF04002">
    <property type="entry name" value="RadC"/>
    <property type="match status" value="1"/>
</dbReference>
<dbReference type="PANTHER" id="PTHR30471">
    <property type="entry name" value="DNA REPAIR PROTEIN RADC"/>
    <property type="match status" value="1"/>
</dbReference>
<keyword evidence="3" id="KW-0378">Hydrolase</keyword>
<keyword evidence="5" id="KW-0482">Metalloprotease</keyword>
<name>A0A484HL73_9BACT</name>
<dbReference type="InterPro" id="IPR025657">
    <property type="entry name" value="RadC_JAB"/>
</dbReference>
<evidence type="ECO:0000256" key="7">
    <source>
        <dbReference type="SAM" id="MobiDB-lite"/>
    </source>
</evidence>
<protein>
    <recommendedName>
        <fullName evidence="8">MPN domain-containing protein</fullName>
    </recommendedName>
</protein>
<evidence type="ECO:0000256" key="2">
    <source>
        <dbReference type="ARBA" id="ARBA00022723"/>
    </source>
</evidence>
<dbReference type="InterPro" id="IPR010994">
    <property type="entry name" value="RuvA_2-like"/>
</dbReference>
<dbReference type="Pfam" id="PF20582">
    <property type="entry name" value="UPF0758_N"/>
    <property type="match status" value="1"/>
</dbReference>
<organism evidence="9">
    <name type="scientific">uncultured Desulfobacteraceae bacterium</name>
    <dbReference type="NCBI Taxonomy" id="218296"/>
    <lineage>
        <taxon>Bacteria</taxon>
        <taxon>Pseudomonadati</taxon>
        <taxon>Thermodesulfobacteriota</taxon>
        <taxon>Desulfobacteria</taxon>
        <taxon>Desulfobacterales</taxon>
        <taxon>Desulfobacteraceae</taxon>
        <taxon>environmental samples</taxon>
    </lineage>
</organism>
<feature type="domain" description="MPN" evidence="8">
    <location>
        <begin position="124"/>
        <end position="246"/>
    </location>
</feature>
<dbReference type="PROSITE" id="PS50249">
    <property type="entry name" value="MPN"/>
    <property type="match status" value="1"/>
</dbReference>
<dbReference type="GO" id="GO:0006508">
    <property type="term" value="P:proteolysis"/>
    <property type="evidence" value="ECO:0007669"/>
    <property type="project" value="UniProtKB-KW"/>
</dbReference>
<evidence type="ECO:0000256" key="1">
    <source>
        <dbReference type="ARBA" id="ARBA00022670"/>
    </source>
</evidence>
<keyword evidence="1" id="KW-0645">Protease</keyword>
<feature type="region of interest" description="Disordered" evidence="7">
    <location>
        <begin position="1"/>
        <end position="33"/>
    </location>
</feature>
<dbReference type="GO" id="GO:0046872">
    <property type="term" value="F:metal ion binding"/>
    <property type="evidence" value="ECO:0007669"/>
    <property type="project" value="UniProtKB-KW"/>
</dbReference>
<evidence type="ECO:0000259" key="8">
    <source>
        <dbReference type="PROSITE" id="PS50249"/>
    </source>
</evidence>
<reference evidence="9" key="1">
    <citation type="submission" date="2019-01" db="EMBL/GenBank/DDBJ databases">
        <authorList>
            <consortium name="Genoscope - CEA"/>
            <person name="William W."/>
        </authorList>
    </citation>
    <scope>NUCLEOTIDE SEQUENCE</scope>
    <source>
        <strain evidence="9">CR-1</strain>
    </source>
</reference>
<dbReference type="Gene3D" id="3.40.140.10">
    <property type="entry name" value="Cytidine Deaminase, domain 2"/>
    <property type="match status" value="1"/>
</dbReference>
<dbReference type="InterPro" id="IPR020891">
    <property type="entry name" value="UPF0758_CS"/>
</dbReference>
<dbReference type="AlphaFoldDB" id="A0A484HL73"/>
<dbReference type="GO" id="GO:0008237">
    <property type="term" value="F:metallopeptidase activity"/>
    <property type="evidence" value="ECO:0007669"/>
    <property type="project" value="UniProtKB-KW"/>
</dbReference>
<evidence type="ECO:0000256" key="4">
    <source>
        <dbReference type="ARBA" id="ARBA00022833"/>
    </source>
</evidence>
<keyword evidence="4" id="KW-0862">Zinc</keyword>
<dbReference type="InterPro" id="IPR046778">
    <property type="entry name" value="UPF0758_N"/>
</dbReference>
<dbReference type="EMBL" id="CAACVI010000050">
    <property type="protein sequence ID" value="VEN75185.1"/>
    <property type="molecule type" value="Genomic_DNA"/>
</dbReference>
<evidence type="ECO:0000256" key="6">
    <source>
        <dbReference type="RuleBase" id="RU003797"/>
    </source>
</evidence>
<dbReference type="CDD" id="cd08071">
    <property type="entry name" value="MPN_DUF2466"/>
    <property type="match status" value="1"/>
</dbReference>
<keyword evidence="2" id="KW-0479">Metal-binding</keyword>
<accession>A0A484HL73</accession>
<dbReference type="SUPFAM" id="SSF47781">
    <property type="entry name" value="RuvA domain 2-like"/>
    <property type="match status" value="1"/>
</dbReference>
<dbReference type="PANTHER" id="PTHR30471:SF3">
    <property type="entry name" value="UPF0758 PROTEIN YEES-RELATED"/>
    <property type="match status" value="1"/>
</dbReference>
<gene>
    <name evidence="9" type="ORF">EPICR_70026</name>
</gene>
<dbReference type="NCBIfam" id="NF000642">
    <property type="entry name" value="PRK00024.1"/>
    <property type="match status" value="1"/>
</dbReference>
<evidence type="ECO:0000256" key="3">
    <source>
        <dbReference type="ARBA" id="ARBA00022801"/>
    </source>
</evidence>
<dbReference type="NCBIfam" id="TIGR00608">
    <property type="entry name" value="radc"/>
    <property type="match status" value="1"/>
</dbReference>
<dbReference type="PROSITE" id="PS01302">
    <property type="entry name" value="UPF0758"/>
    <property type="match status" value="1"/>
</dbReference>
<proteinExistence type="inferred from homology"/>
<evidence type="ECO:0000313" key="9">
    <source>
        <dbReference type="EMBL" id="VEN75185.1"/>
    </source>
</evidence>
<comment type="similarity">
    <text evidence="6">Belongs to the UPF0758 family.</text>
</comment>
<dbReference type="InterPro" id="IPR037518">
    <property type="entry name" value="MPN"/>
</dbReference>
<sequence length="260" mass="29223">MTAIRQNGPGESEMGGEETTRREPHKGAGHRKRLRERFLNAGLSGFHDYEVIELLLTLATPVRDCKDPAKAALKKFGSLRGVVEAPADSLREIKGIGPVNVFGIKLIKAVSDRYLEERLREKALVRNSRELFDFLYHNKQNPRRESFTAVFLDAKNRVIASETLFTGTLTSSSVYPREVISAAIERGSAALIFAHNHPSGDPQPSREDIAITRRLLFACRAMGIRVHEHIIVGDDRYFSFADEGFIGRMNDEYDQHFTAP</sequence>
<dbReference type="SUPFAM" id="SSF102712">
    <property type="entry name" value="JAB1/MPN domain"/>
    <property type="match status" value="1"/>
</dbReference>
<evidence type="ECO:0000256" key="5">
    <source>
        <dbReference type="ARBA" id="ARBA00023049"/>
    </source>
</evidence>